<dbReference type="EMBL" id="NJET01000045">
    <property type="protein sequence ID" value="PHH63636.1"/>
    <property type="molecule type" value="Genomic_DNA"/>
</dbReference>
<gene>
    <name evidence="1" type="ORF">CDD81_5617</name>
</gene>
<comment type="caution">
    <text evidence="1">The sequence shown here is derived from an EMBL/GenBank/DDBJ whole genome shotgun (WGS) entry which is preliminary data.</text>
</comment>
<accession>A0A2C5Y7F4</accession>
<dbReference type="PANTHER" id="PTHR42034:SF1">
    <property type="entry name" value="CONDENSATION DOMAIN-CONTAINING PROTEIN"/>
    <property type="match status" value="1"/>
</dbReference>
<reference evidence="1 2" key="1">
    <citation type="submission" date="2017-06" db="EMBL/GenBank/DDBJ databases">
        <title>Ant-infecting Ophiocordyceps genomes reveal a high diversity of potential behavioral manipulation genes and a possible major role for enterotoxins.</title>
        <authorList>
            <person name="De Bekker C."/>
            <person name="Evans H.C."/>
            <person name="Brachmann A."/>
            <person name="Hughes D.P."/>
        </authorList>
    </citation>
    <scope>NUCLEOTIDE SEQUENCE [LARGE SCALE GENOMIC DNA]</scope>
    <source>
        <strain evidence="1 2">Map64</strain>
    </source>
</reference>
<protein>
    <recommendedName>
        <fullName evidence="3">Condensation domain-containing protein</fullName>
    </recommendedName>
</protein>
<sequence>MTPCQPAAASRPLGNMESLLLTISNKGKPFGGDHMAMKLVLHLDFVDSVDRQLALRRAWQALHRQYPALGTTLEPREQAAHKELFASTFDAHTWDKATFVVLHELDDANSAFEVLGPSPTPKCHWLPASSEVLIQMSHWRIDGMGIFMLAHRFLTALAEILRRGPETCCIATYIDRLPIQAHPLPPTLDSLAQEQKRRVQNPPDLESAVDRLVGGFFQHIPSIVLPTRADACKTLPTASGHVTTRLDVHLTRKIFAARRAKGYSFTAAVHAALVRTTAKFPQHPFAKTYASWYQVDVRKLLAHKAGFREQDGCPFGVYISAMPICVNILGLDEGRRVKCYDEIAREMTLCYSQDLSNILTALDGGPVGLLDIEESWTKRVLPIWPTPRFPGYSQGQAPELSSLGRLDRHVRHQYDSDDGCPRVVVKDAWVGVDMVNEDILCHVWAWKDQLHLGASFNQSFFDKEFIAEVLSHVMNELLPGLGVRNSPRSSL</sequence>
<name>A0A2C5Y7F4_9HYPO</name>
<dbReference type="AlphaFoldDB" id="A0A2C5Y7F4"/>
<dbReference type="OrthoDB" id="10000533at2759"/>
<organism evidence="1 2">
    <name type="scientific">Ophiocordyceps australis</name>
    <dbReference type="NCBI Taxonomy" id="1399860"/>
    <lineage>
        <taxon>Eukaryota</taxon>
        <taxon>Fungi</taxon>
        <taxon>Dikarya</taxon>
        <taxon>Ascomycota</taxon>
        <taxon>Pezizomycotina</taxon>
        <taxon>Sordariomycetes</taxon>
        <taxon>Hypocreomycetidae</taxon>
        <taxon>Hypocreales</taxon>
        <taxon>Ophiocordycipitaceae</taxon>
        <taxon>Ophiocordyceps</taxon>
    </lineage>
</organism>
<dbReference type="PANTHER" id="PTHR42034">
    <property type="entry name" value="CHROMOSOME 7, WHOLE GENOME SHOTGUN SEQUENCE-RELATED"/>
    <property type="match status" value="1"/>
</dbReference>
<dbReference type="SUPFAM" id="SSF52777">
    <property type="entry name" value="CoA-dependent acyltransferases"/>
    <property type="match status" value="1"/>
</dbReference>
<dbReference type="Gene3D" id="3.30.559.30">
    <property type="entry name" value="Nonribosomal peptide synthetase, condensation domain"/>
    <property type="match status" value="2"/>
</dbReference>
<evidence type="ECO:0000313" key="1">
    <source>
        <dbReference type="EMBL" id="PHH63636.1"/>
    </source>
</evidence>
<evidence type="ECO:0000313" key="2">
    <source>
        <dbReference type="Proteomes" id="UP000226192"/>
    </source>
</evidence>
<keyword evidence="2" id="KW-1185">Reference proteome</keyword>
<dbReference type="InterPro" id="IPR023213">
    <property type="entry name" value="CAT-like_dom_sf"/>
</dbReference>
<proteinExistence type="predicted"/>
<dbReference type="Proteomes" id="UP000226192">
    <property type="component" value="Unassembled WGS sequence"/>
</dbReference>
<dbReference type="Gene3D" id="3.30.559.10">
    <property type="entry name" value="Chloramphenicol acetyltransferase-like domain"/>
    <property type="match status" value="1"/>
</dbReference>
<evidence type="ECO:0008006" key="3">
    <source>
        <dbReference type="Google" id="ProtNLM"/>
    </source>
</evidence>